<evidence type="ECO:0000313" key="1">
    <source>
        <dbReference type="EMBL" id="SCN45717.1"/>
    </source>
</evidence>
<dbReference type="KEGG" id="vg:65109171"/>
<accession>A0A1D3RKU2</accession>
<sequence length="121" mass="13938">MKFDYYAWQKAGRPASPAEYSTAYADRAHWKFNTPEDYVAIKSSFGKWVIAAKGQYTFEVPKEFFKLEITQQEFMERSEELVSLHESFSDIAGSGNTEEMNSAIETIRTKNFELQVASIIE</sequence>
<evidence type="ECO:0000313" key="2">
    <source>
        <dbReference type="Proteomes" id="UP000279601"/>
    </source>
</evidence>
<name>A0A1D3RKU2_9CAUD</name>
<dbReference type="Proteomes" id="UP000279601">
    <property type="component" value="Segment"/>
</dbReference>
<organism evidence="1 2">
    <name type="scientific">Cronobacter phage Pet-CM3-4</name>
    <dbReference type="NCBI Taxonomy" id="1892569"/>
    <lineage>
        <taxon>Viruses</taxon>
        <taxon>Duplodnaviria</taxon>
        <taxon>Heunggongvirae</taxon>
        <taxon>Uroviricota</taxon>
        <taxon>Caudoviricetes</taxon>
        <taxon>Pantevenvirales</taxon>
        <taxon>Straboviridae</taxon>
        <taxon>Tevenvirinae</taxon>
        <taxon>Karamvirus</taxon>
        <taxon>Karamvirus petcm34</taxon>
    </lineage>
</organism>
<dbReference type="InterPro" id="IPR055845">
    <property type="entry name" value="DUF7422"/>
</dbReference>
<proteinExistence type="predicted"/>
<dbReference type="GeneID" id="65109171"/>
<dbReference type="Pfam" id="PF24197">
    <property type="entry name" value="DUF7422"/>
    <property type="match status" value="1"/>
</dbReference>
<protein>
    <submittedName>
        <fullName evidence="1">Uncharacterized protein</fullName>
    </submittedName>
</protein>
<keyword evidence="2" id="KW-1185">Reference proteome</keyword>
<dbReference type="RefSeq" id="YP_010091639.1">
    <property type="nucleotide sequence ID" value="NC_055726.1"/>
</dbReference>
<dbReference type="EMBL" id="LT614807">
    <property type="protein sequence ID" value="SCN45717.1"/>
    <property type="molecule type" value="Genomic_DNA"/>
</dbReference>
<reference evidence="2" key="1">
    <citation type="submission" date="2016-09" db="EMBL/GenBank/DDBJ databases">
        <authorList>
            <person name="Kajsik M."/>
        </authorList>
    </citation>
    <scope>NUCLEOTIDE SEQUENCE [LARGE SCALE GENOMIC DNA]</scope>
</reference>